<dbReference type="Proteomes" id="UP000503222">
    <property type="component" value="Chromosome"/>
</dbReference>
<feature type="transmembrane region" description="Helical" evidence="2">
    <location>
        <begin position="37"/>
        <end position="58"/>
    </location>
</feature>
<dbReference type="AlphaFoldDB" id="A0A6G7YM02"/>
<gene>
    <name evidence="3" type="ORF">G7077_01400</name>
</gene>
<dbReference type="KEGG" id="spii:G7077_01400"/>
<accession>A0A6G7YM02</accession>
<feature type="region of interest" description="Disordered" evidence="1">
    <location>
        <begin position="1"/>
        <end position="29"/>
    </location>
</feature>
<keyword evidence="2" id="KW-0812">Transmembrane</keyword>
<dbReference type="RefSeq" id="WP_166410163.1">
    <property type="nucleotide sequence ID" value="NZ_CP049869.1"/>
</dbReference>
<organism evidence="3 4">
    <name type="scientific">Sphingomonas piscis</name>
    <dbReference type="NCBI Taxonomy" id="2714943"/>
    <lineage>
        <taxon>Bacteria</taxon>
        <taxon>Pseudomonadati</taxon>
        <taxon>Pseudomonadota</taxon>
        <taxon>Alphaproteobacteria</taxon>
        <taxon>Sphingomonadales</taxon>
        <taxon>Sphingomonadaceae</taxon>
        <taxon>Sphingomonas</taxon>
    </lineage>
</organism>
<evidence type="ECO:0000256" key="2">
    <source>
        <dbReference type="SAM" id="Phobius"/>
    </source>
</evidence>
<reference evidence="3 4" key="1">
    <citation type="submission" date="2020-03" db="EMBL/GenBank/DDBJ databases">
        <title>Sphingomonas sp. nov., isolated from fish.</title>
        <authorList>
            <person name="Hyun D.-W."/>
            <person name="Bae J.-W."/>
        </authorList>
    </citation>
    <scope>NUCLEOTIDE SEQUENCE [LARGE SCALE GENOMIC DNA]</scope>
    <source>
        <strain evidence="3 4">HDW15B</strain>
    </source>
</reference>
<evidence type="ECO:0000256" key="1">
    <source>
        <dbReference type="SAM" id="MobiDB-lite"/>
    </source>
</evidence>
<dbReference type="EMBL" id="CP049869">
    <property type="protein sequence ID" value="QIK77768.1"/>
    <property type="molecule type" value="Genomic_DNA"/>
</dbReference>
<feature type="compositionally biased region" description="Basic and acidic residues" evidence="1">
    <location>
        <begin position="1"/>
        <end position="11"/>
    </location>
</feature>
<name>A0A6G7YM02_9SPHN</name>
<evidence type="ECO:0000313" key="4">
    <source>
        <dbReference type="Proteomes" id="UP000503222"/>
    </source>
</evidence>
<keyword evidence="4" id="KW-1185">Reference proteome</keyword>
<keyword evidence="2" id="KW-0472">Membrane</keyword>
<proteinExistence type="predicted"/>
<evidence type="ECO:0000313" key="3">
    <source>
        <dbReference type="EMBL" id="QIK77768.1"/>
    </source>
</evidence>
<sequence length="59" mass="6033">MAISDEARPDEGIESPSGSEMDNTGEPDPVGGGCLKLGWGCLPLVAGIVIAVPTLFNFT</sequence>
<protein>
    <submittedName>
        <fullName evidence="3">Uncharacterized protein</fullName>
    </submittedName>
</protein>
<keyword evidence="2" id="KW-1133">Transmembrane helix</keyword>